<dbReference type="Pfam" id="PF13692">
    <property type="entry name" value="Glyco_trans_1_4"/>
    <property type="match status" value="1"/>
</dbReference>
<dbReference type="OrthoDB" id="862886at2"/>
<gene>
    <name evidence="2" type="ORF">D3Y59_09090</name>
</gene>
<feature type="domain" description="Glycosyltransferase subfamily 4-like N-terminal" evidence="1">
    <location>
        <begin position="20"/>
        <end position="179"/>
    </location>
</feature>
<reference evidence="2 3" key="1">
    <citation type="submission" date="2018-09" db="EMBL/GenBank/DDBJ databases">
        <title>Hymenobacter medium sp. nov., isolated from R2A medium.</title>
        <authorList>
            <person name="Yingchao G."/>
        </authorList>
    </citation>
    <scope>NUCLEOTIDE SEQUENCE [LARGE SCALE GENOMIC DNA]</scope>
    <source>
        <strain evidence="3">sh-6</strain>
    </source>
</reference>
<sequence>MRNQGPMRILVSTLCLEKAGSHVLALSLASAMAAQGHHVFLYNQGEQLVDAGMVEQYLSPRVQVVAMDRFPLINKICWKINALVKKLGVNWSFHEWCKTLLLFYTIWHHRIDIVHGHEVLVEKSRLVKLRQWSSVPIAVTDHGGYSMLIKMGDWSFVPYANMGQSIVAVSEYSARLLRGEVAEENPSELRQLGAHILATDYQAEFNSLNASRTNTRLPLTTPITTIYNGVASTAGTLPTQAIDRSTFSIQNESLVFGMIGRGTEQKGWRYAYAAYQHLKQLLPDQPFTLLCMGDGPVIQELRQQTSADQSDIVFLGNVDNPHQYMPLCDVGLMPSCFSEGLPLSIIEFFEHQVPVIASSLGGIPELIEPIDLAPGGLLVPIEPNGTPNMKALVHAMHAYAINKDLRDEHARNSARIRARFNMEQCATAYEKLFRELTS</sequence>
<evidence type="ECO:0000313" key="3">
    <source>
        <dbReference type="Proteomes" id="UP000262802"/>
    </source>
</evidence>
<evidence type="ECO:0000313" key="2">
    <source>
        <dbReference type="EMBL" id="AYA37191.1"/>
    </source>
</evidence>
<name>A0A3B7R7H7_9BACT</name>
<evidence type="ECO:0000259" key="1">
    <source>
        <dbReference type="Pfam" id="PF13439"/>
    </source>
</evidence>
<dbReference type="EMBL" id="CP032317">
    <property type="protein sequence ID" value="AYA37191.1"/>
    <property type="molecule type" value="Genomic_DNA"/>
</dbReference>
<dbReference type="CDD" id="cd03801">
    <property type="entry name" value="GT4_PimA-like"/>
    <property type="match status" value="1"/>
</dbReference>
<keyword evidence="2" id="KW-0808">Transferase</keyword>
<dbReference type="RefSeq" id="WP_119444767.1">
    <property type="nucleotide sequence ID" value="NZ_CP032317.1"/>
</dbReference>
<dbReference type="AlphaFoldDB" id="A0A3B7R7H7"/>
<proteinExistence type="predicted"/>
<protein>
    <submittedName>
        <fullName evidence="2">Glycosyltransferase</fullName>
    </submittedName>
</protein>
<dbReference type="PANTHER" id="PTHR12526">
    <property type="entry name" value="GLYCOSYLTRANSFERASE"/>
    <property type="match status" value="1"/>
</dbReference>
<organism evidence="2 3">
    <name type="scientific">Hymenobacter oligotrophus</name>
    <dbReference type="NCBI Taxonomy" id="2319843"/>
    <lineage>
        <taxon>Bacteria</taxon>
        <taxon>Pseudomonadati</taxon>
        <taxon>Bacteroidota</taxon>
        <taxon>Cytophagia</taxon>
        <taxon>Cytophagales</taxon>
        <taxon>Hymenobacteraceae</taxon>
        <taxon>Hymenobacter</taxon>
    </lineage>
</organism>
<dbReference type="Proteomes" id="UP000262802">
    <property type="component" value="Chromosome"/>
</dbReference>
<dbReference type="SUPFAM" id="SSF53756">
    <property type="entry name" value="UDP-Glycosyltransferase/glycogen phosphorylase"/>
    <property type="match status" value="1"/>
</dbReference>
<dbReference type="GO" id="GO:0016757">
    <property type="term" value="F:glycosyltransferase activity"/>
    <property type="evidence" value="ECO:0007669"/>
    <property type="project" value="UniProtKB-ARBA"/>
</dbReference>
<accession>A0A3B7R7H7</accession>
<dbReference type="Gene3D" id="3.40.50.2000">
    <property type="entry name" value="Glycogen Phosphorylase B"/>
    <property type="match status" value="2"/>
</dbReference>
<dbReference type="KEGG" id="hyh:D3Y59_09090"/>
<keyword evidence="3" id="KW-1185">Reference proteome</keyword>
<dbReference type="Pfam" id="PF13439">
    <property type="entry name" value="Glyco_transf_4"/>
    <property type="match status" value="1"/>
</dbReference>
<dbReference type="InterPro" id="IPR028098">
    <property type="entry name" value="Glyco_trans_4-like_N"/>
</dbReference>